<dbReference type="Pfam" id="PF04892">
    <property type="entry name" value="VanZ"/>
    <property type="match status" value="1"/>
</dbReference>
<comment type="caution">
    <text evidence="4">The sequence shown here is derived from an EMBL/GenBank/DDBJ whole genome shotgun (WGS) entry which is preliminary data.</text>
</comment>
<dbReference type="Proteomes" id="UP000553776">
    <property type="component" value="Unassembled WGS sequence"/>
</dbReference>
<sequence length="193" mass="21550">MKALMAVYAIGLAGWMLVIFAFSSQPLSKQDMKPWLARQVAKIDMERWFGGVRFEYGELTVSLQSLGPAGFAEFFIRKASHFAEYAVLASLLYLTLRLRVRKAVVLLPVVAVLCLLFAVTDEFHQAGVAGRTPLPQDVLLDTTGACFGLLACQLAARFGAARRRRRARRAQGEQREQREQGARAYGRSEGRIR</sequence>
<dbReference type="InterPro" id="IPR016747">
    <property type="entry name" value="Phosphotransbutyrylase"/>
</dbReference>
<feature type="transmembrane region" description="Helical" evidence="2">
    <location>
        <begin position="139"/>
        <end position="160"/>
    </location>
</feature>
<name>A0A841U4E1_9BACL</name>
<reference evidence="4 5" key="1">
    <citation type="submission" date="2020-08" db="EMBL/GenBank/DDBJ databases">
        <title>Cohnella phylogeny.</title>
        <authorList>
            <person name="Dunlap C."/>
        </authorList>
    </citation>
    <scope>NUCLEOTIDE SEQUENCE [LARGE SCALE GENOMIC DNA]</scope>
    <source>
        <strain evidence="4 5">DSM 25239</strain>
    </source>
</reference>
<keyword evidence="2" id="KW-0812">Transmembrane</keyword>
<evidence type="ECO:0000313" key="5">
    <source>
        <dbReference type="Proteomes" id="UP000553776"/>
    </source>
</evidence>
<protein>
    <submittedName>
        <fullName evidence="4">VanZ family protein</fullName>
    </submittedName>
</protein>
<dbReference type="EMBL" id="JACJVR010000060">
    <property type="protein sequence ID" value="MBB6692854.1"/>
    <property type="molecule type" value="Genomic_DNA"/>
</dbReference>
<keyword evidence="2" id="KW-1133">Transmembrane helix</keyword>
<feature type="compositionally biased region" description="Basic and acidic residues" evidence="1">
    <location>
        <begin position="170"/>
        <end position="193"/>
    </location>
</feature>
<dbReference type="NCBIfam" id="NF037970">
    <property type="entry name" value="vanZ_1"/>
    <property type="match status" value="1"/>
</dbReference>
<feature type="transmembrane region" description="Helical" evidence="2">
    <location>
        <begin position="6"/>
        <end position="23"/>
    </location>
</feature>
<evidence type="ECO:0000313" key="4">
    <source>
        <dbReference type="EMBL" id="MBB6692854.1"/>
    </source>
</evidence>
<keyword evidence="2" id="KW-0472">Membrane</keyword>
<feature type="domain" description="VanZ-like" evidence="3">
    <location>
        <begin position="12"/>
        <end position="154"/>
    </location>
</feature>
<evidence type="ECO:0000256" key="1">
    <source>
        <dbReference type="SAM" id="MobiDB-lite"/>
    </source>
</evidence>
<keyword evidence="5" id="KW-1185">Reference proteome</keyword>
<accession>A0A841U4E1</accession>
<dbReference type="RefSeq" id="WP_185136843.1">
    <property type="nucleotide sequence ID" value="NZ_BORM01000001.1"/>
</dbReference>
<feature type="region of interest" description="Disordered" evidence="1">
    <location>
        <begin position="167"/>
        <end position="193"/>
    </location>
</feature>
<evidence type="ECO:0000256" key="2">
    <source>
        <dbReference type="SAM" id="Phobius"/>
    </source>
</evidence>
<dbReference type="AlphaFoldDB" id="A0A841U4E1"/>
<dbReference type="InterPro" id="IPR006976">
    <property type="entry name" value="VanZ-like"/>
</dbReference>
<proteinExistence type="predicted"/>
<dbReference type="PIRSF" id="PIRSF019083">
    <property type="entry name" value="UCP019083_VanZ"/>
    <property type="match status" value="1"/>
</dbReference>
<feature type="transmembrane region" description="Helical" evidence="2">
    <location>
        <begin position="103"/>
        <end position="119"/>
    </location>
</feature>
<evidence type="ECO:0000259" key="3">
    <source>
        <dbReference type="Pfam" id="PF04892"/>
    </source>
</evidence>
<gene>
    <name evidence="4" type="ORF">H7B90_15700</name>
</gene>
<organism evidence="4 5">
    <name type="scientific">Cohnella xylanilytica</name>
    <dbReference type="NCBI Taxonomy" id="557555"/>
    <lineage>
        <taxon>Bacteria</taxon>
        <taxon>Bacillati</taxon>
        <taxon>Bacillota</taxon>
        <taxon>Bacilli</taxon>
        <taxon>Bacillales</taxon>
        <taxon>Paenibacillaceae</taxon>
        <taxon>Cohnella</taxon>
    </lineage>
</organism>